<dbReference type="EMBL" id="ML979135">
    <property type="protein sequence ID" value="KAF1916511.1"/>
    <property type="molecule type" value="Genomic_DNA"/>
</dbReference>
<protein>
    <submittedName>
        <fullName evidence="2">Uncharacterized protein</fullName>
    </submittedName>
</protein>
<sequence length="375" mass="42244">MSQEPPAKQGERIPHPQLHHDLDLLRFGALRQGHFERPTFGIVPPSFLPAQISPAGVPALRSQYYQPPPKPSRYSHPGHSFLAPGPQMSLPNMPFPDVFGNIGSDGKTGRKQHTQKEFDPARQDSPQLEERPMWPNYPPGVPLPSPQMYSRLPPNGVSRKAPRKCAVSNTLTHSPQLPTRSSKPAQRRGSKQEYREKHKGQVQQDSRNDTPALDQEAPCQQRQIRHGDDQRLPRAPVRSRPLVLEDDDEVDDGDEHVPMASIEVDAVSDDELPLASSTRANLVSQRPRPRHRYQVPKGLKGVQLALGEDNWDEYVMLVEKRLLGEIAEIEFIKRSRAIFLVFNGDTRGRIEALMANKMVMPVMMEQAEARRAAET</sequence>
<dbReference type="OrthoDB" id="3800185at2759"/>
<gene>
    <name evidence="2" type="ORF">BDU57DRAFT_234343</name>
</gene>
<feature type="compositionally biased region" description="Pro residues" evidence="1">
    <location>
        <begin position="135"/>
        <end position="145"/>
    </location>
</feature>
<reference evidence="2" key="1">
    <citation type="journal article" date="2020" name="Stud. Mycol.">
        <title>101 Dothideomycetes genomes: a test case for predicting lifestyles and emergence of pathogens.</title>
        <authorList>
            <person name="Haridas S."/>
            <person name="Albert R."/>
            <person name="Binder M."/>
            <person name="Bloem J."/>
            <person name="Labutti K."/>
            <person name="Salamov A."/>
            <person name="Andreopoulos B."/>
            <person name="Baker S."/>
            <person name="Barry K."/>
            <person name="Bills G."/>
            <person name="Bluhm B."/>
            <person name="Cannon C."/>
            <person name="Castanera R."/>
            <person name="Culley D."/>
            <person name="Daum C."/>
            <person name="Ezra D."/>
            <person name="Gonzalez J."/>
            <person name="Henrissat B."/>
            <person name="Kuo A."/>
            <person name="Liang C."/>
            <person name="Lipzen A."/>
            <person name="Lutzoni F."/>
            <person name="Magnuson J."/>
            <person name="Mondo S."/>
            <person name="Nolan M."/>
            <person name="Ohm R."/>
            <person name="Pangilinan J."/>
            <person name="Park H.-J."/>
            <person name="Ramirez L."/>
            <person name="Alfaro M."/>
            <person name="Sun H."/>
            <person name="Tritt A."/>
            <person name="Yoshinaga Y."/>
            <person name="Zwiers L.-H."/>
            <person name="Turgeon B."/>
            <person name="Goodwin S."/>
            <person name="Spatafora J."/>
            <person name="Crous P."/>
            <person name="Grigoriev I."/>
        </authorList>
    </citation>
    <scope>NUCLEOTIDE SEQUENCE</scope>
    <source>
        <strain evidence="2">HMLAC05119</strain>
    </source>
</reference>
<dbReference type="AlphaFoldDB" id="A0A6A5QL79"/>
<feature type="region of interest" description="Disordered" evidence="1">
    <location>
        <begin position="64"/>
        <end position="252"/>
    </location>
</feature>
<feature type="compositionally biased region" description="Polar residues" evidence="1">
    <location>
        <begin position="167"/>
        <end position="184"/>
    </location>
</feature>
<accession>A0A6A5QL79</accession>
<evidence type="ECO:0000313" key="3">
    <source>
        <dbReference type="Proteomes" id="UP000800096"/>
    </source>
</evidence>
<keyword evidence="3" id="KW-1185">Reference proteome</keyword>
<evidence type="ECO:0000313" key="2">
    <source>
        <dbReference type="EMBL" id="KAF1916511.1"/>
    </source>
</evidence>
<proteinExistence type="predicted"/>
<dbReference type="Proteomes" id="UP000800096">
    <property type="component" value="Unassembled WGS sequence"/>
</dbReference>
<feature type="compositionally biased region" description="Basic and acidic residues" evidence="1">
    <location>
        <begin position="114"/>
        <end position="132"/>
    </location>
</feature>
<name>A0A6A5QL79_AMPQU</name>
<evidence type="ECO:0000256" key="1">
    <source>
        <dbReference type="SAM" id="MobiDB-lite"/>
    </source>
</evidence>
<organism evidence="2 3">
    <name type="scientific">Ampelomyces quisqualis</name>
    <name type="common">Powdery mildew agent</name>
    <dbReference type="NCBI Taxonomy" id="50730"/>
    <lineage>
        <taxon>Eukaryota</taxon>
        <taxon>Fungi</taxon>
        <taxon>Dikarya</taxon>
        <taxon>Ascomycota</taxon>
        <taxon>Pezizomycotina</taxon>
        <taxon>Dothideomycetes</taxon>
        <taxon>Pleosporomycetidae</taxon>
        <taxon>Pleosporales</taxon>
        <taxon>Pleosporineae</taxon>
        <taxon>Phaeosphaeriaceae</taxon>
        <taxon>Ampelomyces</taxon>
    </lineage>
</organism>